<keyword evidence="2" id="KW-1185">Reference proteome</keyword>
<gene>
    <name evidence="1" type="ORF">RHMOL_Rhmol12G0085400</name>
</gene>
<evidence type="ECO:0000313" key="1">
    <source>
        <dbReference type="EMBL" id="KAI8527571.1"/>
    </source>
</evidence>
<dbReference type="EMBL" id="CM046399">
    <property type="protein sequence ID" value="KAI8527571.1"/>
    <property type="molecule type" value="Genomic_DNA"/>
</dbReference>
<name>A0ACC0LH22_RHOML</name>
<protein>
    <submittedName>
        <fullName evidence="1">Uncharacterized protein</fullName>
    </submittedName>
</protein>
<accession>A0ACC0LH22</accession>
<comment type="caution">
    <text evidence="1">The sequence shown here is derived from an EMBL/GenBank/DDBJ whole genome shotgun (WGS) entry which is preliminary data.</text>
</comment>
<sequence>MVLCSGVLRTFEMSDCASDDSDLISTINDSRSLVYEMRSEPSDARSDYSDVHSTVPGTSLQNPNPKSVVVGH</sequence>
<dbReference type="Proteomes" id="UP001062846">
    <property type="component" value="Chromosome 12"/>
</dbReference>
<organism evidence="1 2">
    <name type="scientific">Rhododendron molle</name>
    <name type="common">Chinese azalea</name>
    <name type="synonym">Azalea mollis</name>
    <dbReference type="NCBI Taxonomy" id="49168"/>
    <lineage>
        <taxon>Eukaryota</taxon>
        <taxon>Viridiplantae</taxon>
        <taxon>Streptophyta</taxon>
        <taxon>Embryophyta</taxon>
        <taxon>Tracheophyta</taxon>
        <taxon>Spermatophyta</taxon>
        <taxon>Magnoliopsida</taxon>
        <taxon>eudicotyledons</taxon>
        <taxon>Gunneridae</taxon>
        <taxon>Pentapetalae</taxon>
        <taxon>asterids</taxon>
        <taxon>Ericales</taxon>
        <taxon>Ericaceae</taxon>
        <taxon>Ericoideae</taxon>
        <taxon>Rhodoreae</taxon>
        <taxon>Rhododendron</taxon>
    </lineage>
</organism>
<evidence type="ECO:0000313" key="2">
    <source>
        <dbReference type="Proteomes" id="UP001062846"/>
    </source>
</evidence>
<reference evidence="1" key="1">
    <citation type="submission" date="2022-02" db="EMBL/GenBank/DDBJ databases">
        <title>Plant Genome Project.</title>
        <authorList>
            <person name="Zhang R.-G."/>
        </authorList>
    </citation>
    <scope>NUCLEOTIDE SEQUENCE</scope>
    <source>
        <strain evidence="1">AT1</strain>
    </source>
</reference>
<proteinExistence type="predicted"/>